<protein>
    <submittedName>
        <fullName evidence="9">Protein SRG1-like</fullName>
    </submittedName>
</protein>
<evidence type="ECO:0000313" key="8">
    <source>
        <dbReference type="Proteomes" id="UP000694853"/>
    </source>
</evidence>
<feature type="domain" description="Fe2OG dioxygenase" evidence="7">
    <location>
        <begin position="198"/>
        <end position="298"/>
    </location>
</feature>
<keyword evidence="8" id="KW-1185">Reference proteome</keyword>
<evidence type="ECO:0000256" key="6">
    <source>
        <dbReference type="RuleBase" id="RU003682"/>
    </source>
</evidence>
<evidence type="ECO:0000256" key="5">
    <source>
        <dbReference type="ARBA" id="ARBA00023004"/>
    </source>
</evidence>
<dbReference type="InterPro" id="IPR005123">
    <property type="entry name" value="Oxoglu/Fe-dep_dioxygenase_dom"/>
</dbReference>
<evidence type="ECO:0000256" key="3">
    <source>
        <dbReference type="ARBA" id="ARBA00022896"/>
    </source>
</evidence>
<reference evidence="8" key="1">
    <citation type="journal article" date="2019" name="Toxins">
        <title>Detection of Abrin-Like and Prepropulchellin-Like Toxin Genes and Transcripts Using Whole Genome Sequencing and Full-Length Transcript Sequencing of Abrus precatorius.</title>
        <authorList>
            <person name="Hovde B.T."/>
            <person name="Daligault H.E."/>
            <person name="Hanschen E.R."/>
            <person name="Kunde Y.A."/>
            <person name="Johnson M.B."/>
            <person name="Starkenburg S.R."/>
            <person name="Johnson S.L."/>
        </authorList>
    </citation>
    <scope>NUCLEOTIDE SEQUENCE [LARGE SCALE GENOMIC DNA]</scope>
</reference>
<proteinExistence type="inferred from homology"/>
<dbReference type="InterPro" id="IPR044861">
    <property type="entry name" value="IPNS-like_FE2OG_OXY"/>
</dbReference>
<dbReference type="InterPro" id="IPR027443">
    <property type="entry name" value="IPNS-like_sf"/>
</dbReference>
<dbReference type="FunFam" id="2.60.120.330:FF:000001">
    <property type="entry name" value="Protein SRG1"/>
    <property type="match status" value="1"/>
</dbReference>
<keyword evidence="2 6" id="KW-0479">Metal-binding</keyword>
<dbReference type="SUPFAM" id="SSF51197">
    <property type="entry name" value="Clavaminate synthase-like"/>
    <property type="match status" value="1"/>
</dbReference>
<dbReference type="InterPro" id="IPR050295">
    <property type="entry name" value="Plant_2OG-oxidoreductases"/>
</dbReference>
<dbReference type="RefSeq" id="XP_027341735.1">
    <property type="nucleotide sequence ID" value="XM_027485934.1"/>
</dbReference>
<dbReference type="Pfam" id="PF03171">
    <property type="entry name" value="2OG-FeII_Oxy"/>
    <property type="match status" value="1"/>
</dbReference>
<dbReference type="Gene3D" id="2.60.120.330">
    <property type="entry name" value="B-lactam Antibiotic, Isopenicillin N Synthase, Chain"/>
    <property type="match status" value="1"/>
</dbReference>
<evidence type="ECO:0000313" key="9">
    <source>
        <dbReference type="RefSeq" id="XP_027341735.1"/>
    </source>
</evidence>
<dbReference type="GO" id="GO:0046872">
    <property type="term" value="F:metal ion binding"/>
    <property type="evidence" value="ECO:0007669"/>
    <property type="project" value="UniProtKB-KW"/>
</dbReference>
<accession>A0A8B8KD76</accession>
<dbReference type="PANTHER" id="PTHR47991">
    <property type="entry name" value="OXOGLUTARATE/IRON-DEPENDENT DIOXYGENASE"/>
    <property type="match status" value="1"/>
</dbReference>
<dbReference type="Proteomes" id="UP000694853">
    <property type="component" value="Unplaced"/>
</dbReference>
<keyword evidence="3" id="KW-0847">Vitamin C</keyword>
<dbReference type="GO" id="GO:0016491">
    <property type="term" value="F:oxidoreductase activity"/>
    <property type="evidence" value="ECO:0007669"/>
    <property type="project" value="UniProtKB-KW"/>
</dbReference>
<evidence type="ECO:0000256" key="4">
    <source>
        <dbReference type="ARBA" id="ARBA00023002"/>
    </source>
</evidence>
<dbReference type="InterPro" id="IPR026992">
    <property type="entry name" value="DIOX_N"/>
</dbReference>
<dbReference type="Pfam" id="PF14226">
    <property type="entry name" value="DIOX_N"/>
    <property type="match status" value="1"/>
</dbReference>
<evidence type="ECO:0000256" key="1">
    <source>
        <dbReference type="ARBA" id="ARBA00008056"/>
    </source>
</evidence>
<name>A0A8B8KD76_ABRPR</name>
<dbReference type="PROSITE" id="PS51471">
    <property type="entry name" value="FE2OG_OXY"/>
    <property type="match status" value="1"/>
</dbReference>
<keyword evidence="4 6" id="KW-0560">Oxidoreductase</keyword>
<keyword evidence="5 6" id="KW-0408">Iron</keyword>
<gene>
    <name evidence="9" type="primary">LOC113854744</name>
</gene>
<dbReference type="OrthoDB" id="288590at2759"/>
<dbReference type="KEGG" id="aprc:113854744"/>
<reference evidence="9" key="2">
    <citation type="submission" date="2025-08" db="UniProtKB">
        <authorList>
            <consortium name="RefSeq"/>
        </authorList>
    </citation>
    <scope>IDENTIFICATION</scope>
    <source>
        <tissue evidence="9">Young leaves</tissue>
    </source>
</reference>
<comment type="similarity">
    <text evidence="1 6">Belongs to the iron/ascorbate-dependent oxidoreductase family.</text>
</comment>
<dbReference type="AlphaFoldDB" id="A0A8B8KD76"/>
<evidence type="ECO:0000259" key="7">
    <source>
        <dbReference type="PROSITE" id="PS51471"/>
    </source>
</evidence>
<organism evidence="8 9">
    <name type="scientific">Abrus precatorius</name>
    <name type="common">Indian licorice</name>
    <name type="synonym">Glycine abrus</name>
    <dbReference type="NCBI Taxonomy" id="3816"/>
    <lineage>
        <taxon>Eukaryota</taxon>
        <taxon>Viridiplantae</taxon>
        <taxon>Streptophyta</taxon>
        <taxon>Embryophyta</taxon>
        <taxon>Tracheophyta</taxon>
        <taxon>Spermatophyta</taxon>
        <taxon>Magnoliopsida</taxon>
        <taxon>eudicotyledons</taxon>
        <taxon>Gunneridae</taxon>
        <taxon>Pentapetalae</taxon>
        <taxon>rosids</taxon>
        <taxon>fabids</taxon>
        <taxon>Fabales</taxon>
        <taxon>Fabaceae</taxon>
        <taxon>Papilionoideae</taxon>
        <taxon>50 kb inversion clade</taxon>
        <taxon>NPAAA clade</taxon>
        <taxon>indigoferoid/millettioid clade</taxon>
        <taxon>Abreae</taxon>
        <taxon>Abrus</taxon>
    </lineage>
</organism>
<dbReference type="GeneID" id="113854744"/>
<dbReference type="GO" id="GO:0031418">
    <property type="term" value="F:L-ascorbic acid binding"/>
    <property type="evidence" value="ECO:0007669"/>
    <property type="project" value="UniProtKB-KW"/>
</dbReference>
<evidence type="ECO:0000256" key="2">
    <source>
        <dbReference type="ARBA" id="ARBA00022723"/>
    </source>
</evidence>
<sequence>MDFGSSIVVPSVQELAKENLADVPPRYLRPDQQELIISQVDGSLGIPVIDFQNLLSNEVGNDELTKLHLACKEWGFFQLVNHGLDSNILDKIKLDVQDFFKIPISEKKKLRQSPGNIEGFGHVFVVSEEQKLDWSDIFMISTHPIHARNPHLFPNLPLPFRDTLECYSEEINNIGETLIRLIAKALESKEIEELFEDGVQIIRINYYPPCPQPEKVIGLTPHSDGGGLTILLQANDVEGLQIKKDGMWFPIKPLPNAFIVNIGDMLEIITNGLYRSIEHRAVVNSEKERLSIATFCNVRKDGVIGPAKNLISEQTPARFKRLELREYLRSRFSRKLEGKSHLDTLRIENYD</sequence>